<keyword evidence="2" id="KW-1185">Reference proteome</keyword>
<accession>A0A8S9XD98</accession>
<evidence type="ECO:0000313" key="2">
    <source>
        <dbReference type="Proteomes" id="UP000466442"/>
    </source>
</evidence>
<sequence>MQFTLTSNINKGLGHESKADIEEDADRLKIALRGLQKAAYQCASGAHWYTVDGYHLEHKSLIRRINEEENQFKYLPYVQPPNDSVEEILASLLSPLSS</sequence>
<organism evidence="1 2">
    <name type="scientific">Apolygus lucorum</name>
    <name type="common">Small green plant bug</name>
    <name type="synonym">Lygocoris lucorum</name>
    <dbReference type="NCBI Taxonomy" id="248454"/>
    <lineage>
        <taxon>Eukaryota</taxon>
        <taxon>Metazoa</taxon>
        <taxon>Ecdysozoa</taxon>
        <taxon>Arthropoda</taxon>
        <taxon>Hexapoda</taxon>
        <taxon>Insecta</taxon>
        <taxon>Pterygota</taxon>
        <taxon>Neoptera</taxon>
        <taxon>Paraneoptera</taxon>
        <taxon>Hemiptera</taxon>
        <taxon>Heteroptera</taxon>
        <taxon>Panheteroptera</taxon>
        <taxon>Cimicomorpha</taxon>
        <taxon>Miridae</taxon>
        <taxon>Mirini</taxon>
        <taxon>Apolygus</taxon>
    </lineage>
</organism>
<comment type="caution">
    <text evidence="1">The sequence shown here is derived from an EMBL/GenBank/DDBJ whole genome shotgun (WGS) entry which is preliminary data.</text>
</comment>
<protein>
    <submittedName>
        <fullName evidence="1">Uncharacterized protein</fullName>
    </submittedName>
</protein>
<gene>
    <name evidence="1" type="ORF">GE061_018214</name>
</gene>
<reference evidence="1" key="1">
    <citation type="journal article" date="2021" name="Mol. Ecol. Resour.">
        <title>Apolygus lucorum genome provides insights into omnivorousness and mesophyll feeding.</title>
        <authorList>
            <person name="Liu Y."/>
            <person name="Liu H."/>
            <person name="Wang H."/>
            <person name="Huang T."/>
            <person name="Liu B."/>
            <person name="Yang B."/>
            <person name="Yin L."/>
            <person name="Li B."/>
            <person name="Zhang Y."/>
            <person name="Zhang S."/>
            <person name="Jiang F."/>
            <person name="Zhang X."/>
            <person name="Ren Y."/>
            <person name="Wang B."/>
            <person name="Wang S."/>
            <person name="Lu Y."/>
            <person name="Wu K."/>
            <person name="Fan W."/>
            <person name="Wang G."/>
        </authorList>
    </citation>
    <scope>NUCLEOTIDE SEQUENCE</scope>
    <source>
        <strain evidence="1">12Hb</strain>
    </source>
</reference>
<dbReference type="Proteomes" id="UP000466442">
    <property type="component" value="Unassembled WGS sequence"/>
</dbReference>
<name>A0A8S9XD98_APOLU</name>
<evidence type="ECO:0000313" key="1">
    <source>
        <dbReference type="EMBL" id="KAF6206977.1"/>
    </source>
</evidence>
<dbReference type="AlphaFoldDB" id="A0A8S9XD98"/>
<proteinExistence type="predicted"/>
<dbReference type="EMBL" id="WIXP02000008">
    <property type="protein sequence ID" value="KAF6206977.1"/>
    <property type="molecule type" value="Genomic_DNA"/>
</dbReference>